<dbReference type="PANTHER" id="PTHR32092:SF6">
    <property type="entry name" value="ALPHA-GALACTOSIDASE"/>
    <property type="match status" value="1"/>
</dbReference>
<evidence type="ECO:0000256" key="5">
    <source>
        <dbReference type="ARBA" id="ARBA00023027"/>
    </source>
</evidence>
<keyword evidence="4 12" id="KW-0378">Hydrolase</keyword>
<dbReference type="InterPro" id="IPR015955">
    <property type="entry name" value="Lactate_DH/Glyco_Ohase_4_C"/>
</dbReference>
<comment type="similarity">
    <text evidence="2 12">Belongs to the glycosyl hydrolase 4 family.</text>
</comment>
<dbReference type="Pfam" id="PF11975">
    <property type="entry name" value="Glyco_hydro_4C"/>
    <property type="match status" value="1"/>
</dbReference>
<dbReference type="NCBIfam" id="NF011657">
    <property type="entry name" value="PRK15076.1"/>
    <property type="match status" value="1"/>
</dbReference>
<keyword evidence="3 10" id="KW-0479">Metal-binding</keyword>
<dbReference type="InterPro" id="IPR053715">
    <property type="entry name" value="GH4_Enzyme_sf"/>
</dbReference>
<reference evidence="14 15" key="1">
    <citation type="submission" date="2019-03" db="EMBL/GenBank/DDBJ databases">
        <title>This is whole genome sequence of Paenibacillus sp MS74 strain.</title>
        <authorList>
            <person name="Trinh H.N."/>
        </authorList>
    </citation>
    <scope>NUCLEOTIDE SEQUENCE [LARGE SCALE GENOMIC DNA]</scope>
    <source>
        <strain evidence="14 15">MS74</strain>
    </source>
</reference>
<protein>
    <submittedName>
        <fullName evidence="14">Alpha-glucosidase/alpha-galactosidase</fullName>
    </submittedName>
</protein>
<accession>A0A4R5KQA3</accession>
<dbReference type="EMBL" id="SMRT01000006">
    <property type="protein sequence ID" value="TDF97185.1"/>
    <property type="molecule type" value="Genomic_DNA"/>
</dbReference>
<proteinExistence type="inferred from homology"/>
<feature type="domain" description="Glycosyl hydrolase family 4 C-terminal" evidence="13">
    <location>
        <begin position="193"/>
        <end position="411"/>
    </location>
</feature>
<dbReference type="SUPFAM" id="SSF56327">
    <property type="entry name" value="LDH C-terminal domain-like"/>
    <property type="match status" value="1"/>
</dbReference>
<dbReference type="PROSITE" id="PS01324">
    <property type="entry name" value="GLYCOSYL_HYDROL_F4"/>
    <property type="match status" value="1"/>
</dbReference>
<evidence type="ECO:0000256" key="4">
    <source>
        <dbReference type="ARBA" id="ARBA00022801"/>
    </source>
</evidence>
<evidence type="ECO:0000256" key="11">
    <source>
        <dbReference type="PIRSR" id="PIRSR601088-4"/>
    </source>
</evidence>
<dbReference type="Gene3D" id="3.90.1820.10">
    <property type="entry name" value="AglA-like glucosidase"/>
    <property type="match status" value="1"/>
</dbReference>
<dbReference type="InterPro" id="IPR022616">
    <property type="entry name" value="Glyco_hydro_4_C"/>
</dbReference>
<dbReference type="InterPro" id="IPR036291">
    <property type="entry name" value="NAD(P)-bd_dom_sf"/>
</dbReference>
<dbReference type="Pfam" id="PF02056">
    <property type="entry name" value="Glyco_hydro_4"/>
    <property type="match status" value="1"/>
</dbReference>
<keyword evidence="7" id="KW-0119">Carbohydrate metabolism</keyword>
<keyword evidence="10" id="KW-0533">Nickel</keyword>
<dbReference type="GO" id="GO:0046872">
    <property type="term" value="F:metal ion binding"/>
    <property type="evidence" value="ECO:0007669"/>
    <property type="project" value="UniProtKB-KW"/>
</dbReference>
<dbReference type="GO" id="GO:0005975">
    <property type="term" value="P:carbohydrate metabolic process"/>
    <property type="evidence" value="ECO:0007669"/>
    <property type="project" value="InterPro"/>
</dbReference>
<keyword evidence="15" id="KW-1185">Reference proteome</keyword>
<keyword evidence="10" id="KW-0408">Iron</keyword>
<gene>
    <name evidence="14" type="ORF">E1757_15255</name>
</gene>
<dbReference type="CDD" id="cd05297">
    <property type="entry name" value="GH4_alpha_glucosidase_galactosidase"/>
    <property type="match status" value="1"/>
</dbReference>
<dbReference type="OrthoDB" id="9808275at2"/>
<feature type="binding site" evidence="9">
    <location>
        <position position="147"/>
    </location>
    <ligand>
        <name>substrate</name>
    </ligand>
</feature>
<keyword evidence="5 12" id="KW-0520">NAD</keyword>
<feature type="binding site" evidence="10">
    <location>
        <position position="168"/>
    </location>
    <ligand>
        <name>Mn(2+)</name>
        <dbReference type="ChEBI" id="CHEBI:29035"/>
    </ligand>
</feature>
<comment type="cofactor">
    <cofactor evidence="1">
        <name>Mn(2+)</name>
        <dbReference type="ChEBI" id="CHEBI:29035"/>
    </cofactor>
</comment>
<feature type="binding site" evidence="10">
    <location>
        <position position="198"/>
    </location>
    <ligand>
        <name>Mn(2+)</name>
        <dbReference type="ChEBI" id="CHEBI:29035"/>
    </ligand>
</feature>
<keyword evidence="10" id="KW-0170">Cobalt</keyword>
<evidence type="ECO:0000256" key="9">
    <source>
        <dbReference type="PIRSR" id="PIRSR601088-2"/>
    </source>
</evidence>
<dbReference type="SUPFAM" id="SSF51735">
    <property type="entry name" value="NAD(P)-binding Rossmann-fold domains"/>
    <property type="match status" value="1"/>
</dbReference>
<feature type="site" description="Increases basicity of active site Tyr" evidence="11">
    <location>
        <position position="109"/>
    </location>
</feature>
<evidence type="ECO:0000256" key="1">
    <source>
        <dbReference type="ARBA" id="ARBA00001936"/>
    </source>
</evidence>
<sequence>MLKIAMIGAGSVGFTRRLMMDILAVPELRDTEFRLMDINGENLEMVSNLCRKLIQSNGLAATIAPTTSQREAVKDADYVFCMARVGGLEAFQHDVEIPLKYGVDQCVGDTLGPGGVFFAMRTIPVLLDLAKDMRELAPNALLLNYSNPMAMNTWALRRAGGIKAVGLCHGVQGGHKQIATALGLPQEEVDFICAGINHQTWYVQVTHQGKDMLPYLLEAFENHPELSKSEPCRIDVLRRFGYYSTESNGHLSEYLPWYRKNPNEIDQWIYPDVWIGGQTAGYLNHCRAKTEEYKEMYPKWLSGEAEYIKLGQRSNEHGSYIIEALETGRTYRGHFNIENRGLITNLPDGCTIEIPCYVDGNGISPTFVGDLPLQCAATCRTSISVQEMAVQAALTGNRELVKLAVLHDPLTASVCSTKQVWDMCDEMFEALAPWMPQFNGEGRTWSDISQPDQGRYSFPKSTAGYVPPALSGEVDATGSSGERLIVGHNDN</sequence>
<dbReference type="GO" id="GO:0004553">
    <property type="term" value="F:hydrolase activity, hydrolyzing O-glycosyl compounds"/>
    <property type="evidence" value="ECO:0007669"/>
    <property type="project" value="InterPro"/>
</dbReference>
<evidence type="ECO:0000256" key="2">
    <source>
        <dbReference type="ARBA" id="ARBA00010141"/>
    </source>
</evidence>
<keyword evidence="8 12" id="KW-0326">Glycosidase</keyword>
<evidence type="ECO:0000313" key="15">
    <source>
        <dbReference type="Proteomes" id="UP000295636"/>
    </source>
</evidence>
<evidence type="ECO:0000256" key="3">
    <source>
        <dbReference type="ARBA" id="ARBA00022723"/>
    </source>
</evidence>
<dbReference type="InterPro" id="IPR019802">
    <property type="entry name" value="GlycHydrolase_4_CS"/>
</dbReference>
<dbReference type="InterPro" id="IPR001088">
    <property type="entry name" value="Glyco_hydro_4"/>
</dbReference>
<comment type="cofactor">
    <cofactor evidence="12">
        <name>NAD(+)</name>
        <dbReference type="ChEBI" id="CHEBI:57540"/>
    </cofactor>
    <text evidence="12">Binds 1 NAD(+) per subunit.</text>
</comment>
<evidence type="ECO:0000256" key="12">
    <source>
        <dbReference type="RuleBase" id="RU361152"/>
    </source>
</evidence>
<dbReference type="Proteomes" id="UP000295636">
    <property type="component" value="Unassembled WGS sequence"/>
</dbReference>
<dbReference type="PANTHER" id="PTHR32092">
    <property type="entry name" value="6-PHOSPHO-BETA-GLUCOSIDASE-RELATED"/>
    <property type="match status" value="1"/>
</dbReference>
<comment type="caution">
    <text evidence="14">The sequence shown here is derived from an EMBL/GenBank/DDBJ whole genome shotgun (WGS) entry which is preliminary data.</text>
</comment>
<organism evidence="14 15">
    <name type="scientific">Paenibacillus piri</name>
    <dbReference type="NCBI Taxonomy" id="2547395"/>
    <lineage>
        <taxon>Bacteria</taxon>
        <taxon>Bacillati</taxon>
        <taxon>Bacillota</taxon>
        <taxon>Bacilli</taxon>
        <taxon>Bacillales</taxon>
        <taxon>Paenibacillaceae</taxon>
        <taxon>Paenibacillus</taxon>
    </lineage>
</organism>
<keyword evidence="6 10" id="KW-0464">Manganese</keyword>
<evidence type="ECO:0000259" key="13">
    <source>
        <dbReference type="Pfam" id="PF11975"/>
    </source>
</evidence>
<evidence type="ECO:0000256" key="7">
    <source>
        <dbReference type="ARBA" id="ARBA00023277"/>
    </source>
</evidence>
<dbReference type="GO" id="GO:0016616">
    <property type="term" value="F:oxidoreductase activity, acting on the CH-OH group of donors, NAD or NADP as acceptor"/>
    <property type="evidence" value="ECO:0007669"/>
    <property type="project" value="InterPro"/>
</dbReference>
<name>A0A4R5KQA3_9BACL</name>
<dbReference type="PRINTS" id="PR00732">
    <property type="entry name" value="GLHYDRLASE4"/>
</dbReference>
<dbReference type="AlphaFoldDB" id="A0A4R5KQA3"/>
<evidence type="ECO:0000313" key="14">
    <source>
        <dbReference type="EMBL" id="TDF97185.1"/>
    </source>
</evidence>
<evidence type="ECO:0000256" key="10">
    <source>
        <dbReference type="PIRSR" id="PIRSR601088-3"/>
    </source>
</evidence>
<evidence type="ECO:0000256" key="6">
    <source>
        <dbReference type="ARBA" id="ARBA00023211"/>
    </source>
</evidence>
<evidence type="ECO:0000256" key="8">
    <source>
        <dbReference type="ARBA" id="ARBA00023295"/>
    </source>
</evidence>
<dbReference type="RefSeq" id="WP_133229507.1">
    <property type="nucleotide sequence ID" value="NZ_SMRT01000006.1"/>
</dbReference>